<dbReference type="EMBL" id="JAGGLL010000024">
    <property type="protein sequence ID" value="MBP2023161.1"/>
    <property type="molecule type" value="Genomic_DNA"/>
</dbReference>
<accession>A0ABS4K7R0</accession>
<dbReference type="PANTHER" id="PTHR38682:SF1">
    <property type="entry name" value="V-TYPE ATP SYNTHASE SUBUNIT C"/>
    <property type="match status" value="1"/>
</dbReference>
<reference evidence="4 5" key="1">
    <citation type="submission" date="2021-03" db="EMBL/GenBank/DDBJ databases">
        <title>Genomic Encyclopedia of Type Strains, Phase IV (KMG-IV): sequencing the most valuable type-strain genomes for metagenomic binning, comparative biology and taxonomic classification.</title>
        <authorList>
            <person name="Goeker M."/>
        </authorList>
    </citation>
    <scope>NUCLEOTIDE SEQUENCE [LARGE SCALE GENOMIC DNA]</scope>
    <source>
        <strain evidence="4 5">DSM 28650</strain>
    </source>
</reference>
<dbReference type="InterPro" id="IPR002843">
    <property type="entry name" value="ATPase_V0-cplx_csu/dsu"/>
</dbReference>
<proteinExistence type="inferred from homology"/>
<evidence type="ECO:0000256" key="2">
    <source>
        <dbReference type="ARBA" id="ARBA00022448"/>
    </source>
</evidence>
<evidence type="ECO:0000313" key="4">
    <source>
        <dbReference type="EMBL" id="MBP2023161.1"/>
    </source>
</evidence>
<name>A0ABS4K7R0_9CLOT</name>
<evidence type="ECO:0000256" key="3">
    <source>
        <dbReference type="ARBA" id="ARBA00023065"/>
    </source>
</evidence>
<dbReference type="Gene3D" id="1.10.132.50">
    <property type="entry name" value="ATP synthase (C/AC39) subunit, domain 3"/>
    <property type="match status" value="1"/>
</dbReference>
<dbReference type="InterPro" id="IPR036079">
    <property type="entry name" value="ATPase_csu/dsu_sf"/>
</dbReference>
<dbReference type="InterPro" id="IPR044911">
    <property type="entry name" value="V-type_ATPase_csu/dsu_dom_3"/>
</dbReference>
<dbReference type="Proteomes" id="UP001519308">
    <property type="component" value="Unassembled WGS sequence"/>
</dbReference>
<dbReference type="InterPro" id="IPR035067">
    <property type="entry name" value="V-type_ATPase_csu/dsu"/>
</dbReference>
<dbReference type="Pfam" id="PF01992">
    <property type="entry name" value="vATP-synt_AC39"/>
    <property type="match status" value="1"/>
</dbReference>
<sequence>MDRMDFTHAVARLRVIEKRLLDKVKIERLLEGETPEEVLKILQETEYGESLSDVNNVHSYEDMLREQLKNLYSNMYKLTPDKSIVDIMSLRYDYHNIKVLEKGKLGGRDFTSLLIPIGTVSVENLKTMVLSGEIKDLPPLMREAIKKVEEDFSQSKDPQNVDIILDKYMYKHILQSALDTEIEFIINYVKSSIDIANIKSMLRVKKQNKDSKFLENILIPEGNIEKSIFIYGINDTLENFINSISKSSYTKILTSILEEYNSTGNFSSIEVLFDNYIIDKAKDAKRINFGPEPIVSYILAKENEIKIIRIIMVGKINNVPTEVIKERLRDIYA</sequence>
<dbReference type="NCBIfam" id="NF002266">
    <property type="entry name" value="PRK01198.1-2"/>
    <property type="match status" value="1"/>
</dbReference>
<comment type="caution">
    <text evidence="4">The sequence shown here is derived from an EMBL/GenBank/DDBJ whole genome shotgun (WGS) entry which is preliminary data.</text>
</comment>
<organism evidence="4 5">
    <name type="scientific">Clostridium punense</name>
    <dbReference type="NCBI Taxonomy" id="1054297"/>
    <lineage>
        <taxon>Bacteria</taxon>
        <taxon>Bacillati</taxon>
        <taxon>Bacillota</taxon>
        <taxon>Clostridia</taxon>
        <taxon>Eubacteriales</taxon>
        <taxon>Clostridiaceae</taxon>
        <taxon>Clostridium</taxon>
    </lineage>
</organism>
<dbReference type="RefSeq" id="WP_021284967.1">
    <property type="nucleotide sequence ID" value="NZ_JAGGLL010000024.1"/>
</dbReference>
<gene>
    <name evidence="4" type="ORF">J2Z44_002996</name>
</gene>
<keyword evidence="3" id="KW-0406">Ion transport</keyword>
<dbReference type="PANTHER" id="PTHR38682">
    <property type="entry name" value="V-TYPE ATP SYNTHASE SUBUNIT C"/>
    <property type="match status" value="1"/>
</dbReference>
<dbReference type="InterPro" id="IPR050873">
    <property type="entry name" value="V-ATPase_V0D/AC39_subunit"/>
</dbReference>
<keyword evidence="5" id="KW-1185">Reference proteome</keyword>
<dbReference type="SUPFAM" id="SSF103486">
    <property type="entry name" value="V-type ATP synthase subunit C"/>
    <property type="match status" value="1"/>
</dbReference>
<comment type="similarity">
    <text evidence="1">Belongs to the V-ATPase V0D/AC39 subunit family.</text>
</comment>
<evidence type="ECO:0000313" key="5">
    <source>
        <dbReference type="Proteomes" id="UP001519308"/>
    </source>
</evidence>
<keyword evidence="2" id="KW-0813">Transport</keyword>
<evidence type="ECO:0000256" key="1">
    <source>
        <dbReference type="ARBA" id="ARBA00006709"/>
    </source>
</evidence>
<protein>
    <submittedName>
        <fullName evidence="4">V/A-type H+-transporting ATPase subunit C</fullName>
    </submittedName>
</protein>
<dbReference type="Gene3D" id="1.20.1690.10">
    <property type="entry name" value="V-type ATP synthase subunit C domain"/>
    <property type="match status" value="2"/>
</dbReference>